<dbReference type="Proteomes" id="UP001144396">
    <property type="component" value="Unassembled WGS sequence"/>
</dbReference>
<evidence type="ECO:0000313" key="1">
    <source>
        <dbReference type="EMBL" id="GLI27565.1"/>
    </source>
</evidence>
<dbReference type="RefSeq" id="WP_281884204.1">
    <property type="nucleotide sequence ID" value="NZ_BSDP01000001.1"/>
</dbReference>
<dbReference type="PANTHER" id="PTHR43135:SF3">
    <property type="entry name" value="ALPHA-D-RIBOSE 1-METHYLPHOSPHONATE 5-TRIPHOSPHATE DIPHOSPHATASE"/>
    <property type="match status" value="1"/>
</dbReference>
<dbReference type="Gene3D" id="3.20.20.140">
    <property type="entry name" value="Metal-dependent hydrolases"/>
    <property type="match status" value="1"/>
</dbReference>
<organism evidence="1 2">
    <name type="scientific">Agromyces rhizosphaerae</name>
    <dbReference type="NCBI Taxonomy" id="88374"/>
    <lineage>
        <taxon>Bacteria</taxon>
        <taxon>Bacillati</taxon>
        <taxon>Actinomycetota</taxon>
        <taxon>Actinomycetes</taxon>
        <taxon>Micrococcales</taxon>
        <taxon>Microbacteriaceae</taxon>
        <taxon>Agromyces</taxon>
    </lineage>
</organism>
<dbReference type="SUPFAM" id="SSF51556">
    <property type="entry name" value="Metallo-dependent hydrolases"/>
    <property type="match status" value="1"/>
</dbReference>
<dbReference type="InterPro" id="IPR032466">
    <property type="entry name" value="Metal_Hydrolase"/>
</dbReference>
<dbReference type="PANTHER" id="PTHR43135">
    <property type="entry name" value="ALPHA-D-RIBOSE 1-METHYLPHOSPHONATE 5-TRIPHOSPHATE DIPHOSPHATASE"/>
    <property type="match status" value="1"/>
</dbReference>
<reference evidence="1" key="1">
    <citation type="submission" date="2022-12" db="EMBL/GenBank/DDBJ databases">
        <title>Reference genome sequencing for broad-spectrum identification of bacterial and archaeal isolates by mass spectrometry.</title>
        <authorList>
            <person name="Sekiguchi Y."/>
            <person name="Tourlousse D.M."/>
        </authorList>
    </citation>
    <scope>NUCLEOTIDE SEQUENCE</scope>
    <source>
        <strain evidence="1">14</strain>
    </source>
</reference>
<proteinExistence type="predicted"/>
<protein>
    <submittedName>
        <fullName evidence="1">Amidohydrolase</fullName>
    </submittedName>
</protein>
<keyword evidence="2" id="KW-1185">Reference proteome</keyword>
<dbReference type="AlphaFoldDB" id="A0A9W6CWE6"/>
<sequence length="325" mass="33264">MTDVDPLLGPLARHVRHGVTGEDGIALPPLCDHHVHLALVDLHGIVAGGIASVLDLGGEPAALSRLADEHHSPQVAYAGAFLTAPGGYPSDRDWAPAGAVRAVRTGRLEHHAAGRTPAEAAVEEQHSFGASVVKVTLHADDGPVLDPDGLAEVVAAARAAGLPVVAHVQGAGMAERALDAGVDALAHTPWTERLDDALIARAVAAGQRWISSLDIHDRGGRGADHAVALDNLARFHAAGGTVLWGTDLGNGDLPLGVNPREVQGLLDAGLAPADVLAAMIATWPVGPPDGVATWIPGPPPAASDEFAAWLTGAHVVPAEAFEQHI</sequence>
<dbReference type="InterPro" id="IPR051781">
    <property type="entry name" value="Metallo-dep_Hydrolase"/>
</dbReference>
<evidence type="ECO:0000313" key="2">
    <source>
        <dbReference type="Proteomes" id="UP001144396"/>
    </source>
</evidence>
<dbReference type="EMBL" id="BSDP01000001">
    <property type="protein sequence ID" value="GLI27565.1"/>
    <property type="molecule type" value="Genomic_DNA"/>
</dbReference>
<gene>
    <name evidence="1" type="ORF">ARHIZOSPH14_18070</name>
</gene>
<accession>A0A9W6CWE6</accession>
<name>A0A9W6CWE6_9MICO</name>
<comment type="caution">
    <text evidence="1">The sequence shown here is derived from an EMBL/GenBank/DDBJ whole genome shotgun (WGS) entry which is preliminary data.</text>
</comment>